<dbReference type="KEGG" id="nba:CUN60_12545"/>
<reference evidence="4" key="1">
    <citation type="submission" date="2017-11" db="EMBL/GenBank/DDBJ databases">
        <authorList>
            <person name="Chan K.G."/>
            <person name="Lee L.S."/>
        </authorList>
    </citation>
    <scope>NUCLEOTIDE SEQUENCE [LARGE SCALE GENOMIC DNA]</scope>
    <source>
        <strain evidence="4">DSM 100970</strain>
    </source>
</reference>
<dbReference type="InterPro" id="IPR007844">
    <property type="entry name" value="AsmA"/>
</dbReference>
<proteinExistence type="predicted"/>
<dbReference type="PANTHER" id="PTHR30441">
    <property type="entry name" value="DUF748 DOMAIN-CONTAINING PROTEIN"/>
    <property type="match status" value="1"/>
</dbReference>
<gene>
    <name evidence="3" type="ORF">CUN60_12545</name>
</gene>
<evidence type="ECO:0000256" key="1">
    <source>
        <dbReference type="SAM" id="Phobius"/>
    </source>
</evidence>
<dbReference type="GO" id="GO:0090313">
    <property type="term" value="P:regulation of protein targeting to membrane"/>
    <property type="evidence" value="ECO:0007669"/>
    <property type="project" value="TreeGrafter"/>
</dbReference>
<dbReference type="InterPro" id="IPR052894">
    <property type="entry name" value="AsmA-related"/>
</dbReference>
<sequence length="703" mass="79090">MYKYLKFNVSRKQRRIIGWAVFTAFFITVGLPLMFFYYWFDAKTVRQIVISQFDKQNYSVQIDGTVEPRSWHGLSLFISDLTVFDKRNQKILHINTANCQLSWPELIIGRYKVKRIAFNGVTFYRDALKSTNYATLFDYNTIANSEFSNLNSLSVTNLNLIESAATYIIRDANLQLYSLNSKKPTFHLGFKLARYQSDLNVYGKVSSIENGNINIEELNTAIVNPRVNFEMQSHARYVSKGQQLWIENSKGVVNGKKYSGTMAIDTILYSSYGLTVSSINAILNNPLKQFNQTISLNAYKIATDDFYDYNIDSLNLRYEAANVDQKFSANIELNDANLNESLNLVNNNCSVGLNINSSKQGRLFYGGLRGSCNFYLPVNQASFNLRGKLNGANTQLTGTYSHKDIIPELEVTAKVAALDLSKFILEEHSNQFLPLYSDASRLPFNWISIIDMKAKMFFEQLKLANLTLNNFDTELSVQKGQLNITKLDAGVYGGKLSGHAQINKVKNGFDISLANTITGIDLKRLFSNLFNVNAIIGSADLLINTHAESITNYQDLHKKMNGTVNLSVNNGGFSGVDFSLFLSPENLAAFQNRNVMMTNFTRLQANFSFVNGRSEKSQINFNSPTILANGTGLISFADNSIDYKLQVSSILPLNMQKIKSISIPVEINGELFSPKIYIQNMTLNAESGHQRNKTYKSGKRRGG</sequence>
<protein>
    <recommendedName>
        <fullName evidence="2">AsmA domain-containing protein</fullName>
    </recommendedName>
</protein>
<dbReference type="AlphaFoldDB" id="A0A2I7N9H7"/>
<keyword evidence="1" id="KW-1133">Transmembrane helix</keyword>
<dbReference type="Proteomes" id="UP000236655">
    <property type="component" value="Chromosome"/>
</dbReference>
<dbReference type="EMBL" id="CP024847">
    <property type="protein sequence ID" value="AUR53081.1"/>
    <property type="molecule type" value="Genomic_DNA"/>
</dbReference>
<dbReference type="Pfam" id="PF05170">
    <property type="entry name" value="AsmA"/>
    <property type="match status" value="1"/>
</dbReference>
<evidence type="ECO:0000259" key="2">
    <source>
        <dbReference type="Pfam" id="PF05170"/>
    </source>
</evidence>
<evidence type="ECO:0000313" key="4">
    <source>
        <dbReference type="Proteomes" id="UP000236655"/>
    </source>
</evidence>
<feature type="transmembrane region" description="Helical" evidence="1">
    <location>
        <begin position="16"/>
        <end position="40"/>
    </location>
</feature>
<name>A0A2I7N9H7_9NEIS</name>
<accession>A0A2I7N9H7</accession>
<keyword evidence="4" id="KW-1185">Reference proteome</keyword>
<dbReference type="GO" id="GO:0005886">
    <property type="term" value="C:plasma membrane"/>
    <property type="evidence" value="ECO:0007669"/>
    <property type="project" value="TreeGrafter"/>
</dbReference>
<keyword evidence="1" id="KW-0472">Membrane</keyword>
<dbReference type="RefSeq" id="WP_102952367.1">
    <property type="nucleotide sequence ID" value="NZ_CP024847.1"/>
</dbReference>
<keyword evidence="1" id="KW-0812">Transmembrane</keyword>
<dbReference type="OrthoDB" id="8606253at2"/>
<feature type="domain" description="AsmA" evidence="2">
    <location>
        <begin position="158"/>
        <end position="616"/>
    </location>
</feature>
<organism evidence="3 4">
    <name type="scientific">Aquella oligotrophica</name>
    <dbReference type="NCBI Taxonomy" id="2067065"/>
    <lineage>
        <taxon>Bacteria</taxon>
        <taxon>Pseudomonadati</taxon>
        <taxon>Pseudomonadota</taxon>
        <taxon>Betaproteobacteria</taxon>
        <taxon>Neisseriales</taxon>
        <taxon>Neisseriaceae</taxon>
        <taxon>Aquella</taxon>
    </lineage>
</organism>
<dbReference type="PANTHER" id="PTHR30441:SF4">
    <property type="entry name" value="PROTEIN ASMA"/>
    <property type="match status" value="1"/>
</dbReference>
<evidence type="ECO:0000313" key="3">
    <source>
        <dbReference type="EMBL" id="AUR53081.1"/>
    </source>
</evidence>